<feature type="compositionally biased region" description="Acidic residues" evidence="7">
    <location>
        <begin position="35"/>
        <end position="48"/>
    </location>
</feature>
<name>A0ABP1S9J9_9HEXA</name>
<keyword evidence="5" id="KW-0067">ATP-binding</keyword>
<feature type="domain" description="Helicase ATP-binding" evidence="8">
    <location>
        <begin position="235"/>
        <end position="391"/>
    </location>
</feature>
<reference evidence="10 11" key="1">
    <citation type="submission" date="2024-08" db="EMBL/GenBank/DDBJ databases">
        <authorList>
            <person name="Cucini C."/>
            <person name="Frati F."/>
        </authorList>
    </citation>
    <scope>NUCLEOTIDE SEQUENCE [LARGE SCALE GENOMIC DNA]</scope>
</reference>
<dbReference type="InterPro" id="IPR012961">
    <property type="entry name" value="Ski2/MTR4_C"/>
</dbReference>
<dbReference type="InterPro" id="IPR001650">
    <property type="entry name" value="Helicase_C-like"/>
</dbReference>
<accession>A0ABP1S9J9</accession>
<dbReference type="Gene3D" id="3.40.50.300">
    <property type="entry name" value="P-loop containing nucleotide triphosphate hydrolases"/>
    <property type="match status" value="2"/>
</dbReference>
<dbReference type="Pfam" id="PF21408">
    <property type="entry name" value="MTR4-like_stalk"/>
    <property type="match status" value="1"/>
</dbReference>
<dbReference type="InterPro" id="IPR048392">
    <property type="entry name" value="MTR4-like_stalk"/>
</dbReference>
<dbReference type="Pfam" id="PF00271">
    <property type="entry name" value="Helicase_C"/>
    <property type="match status" value="1"/>
</dbReference>
<evidence type="ECO:0008006" key="12">
    <source>
        <dbReference type="Google" id="ProtNLM"/>
    </source>
</evidence>
<feature type="compositionally biased region" description="Acidic residues" evidence="7">
    <location>
        <begin position="90"/>
        <end position="103"/>
    </location>
</feature>
<feature type="compositionally biased region" description="Basic and acidic residues" evidence="7">
    <location>
        <begin position="149"/>
        <end position="158"/>
    </location>
</feature>
<evidence type="ECO:0000313" key="10">
    <source>
        <dbReference type="EMBL" id="CAL8148366.1"/>
    </source>
</evidence>
<dbReference type="SMART" id="SM00490">
    <property type="entry name" value="HELICc"/>
    <property type="match status" value="1"/>
</dbReference>
<sequence length="1137" mass="128168">MADEDDIFGEAFDVFEKASGGVDTHSKPSKKTEFTDSESGTDESDSEFDVNSGVKIPIEGVEPIVPGKEAAKEPEPSPGPSGANANKEVEVEDVIIDEDIAEVVDDKSSEPVADRKSVKRPIAIEENEGEAKEAEEDETKKGVKRPSKVRKEDDTKDGDGEEEDTSSTKKSANDIAALQRFLPQVEVKTLETAEGGGCSHVVAIPSNAYYIPLHPIEKPVKTWPFKLDNFQERAITCVDNYQSVLVSAHTSAGKTVVAEYAIAKGLKDNQRVIYTTPIKALSNQKYREFYEQFKDVGLITGDVTISPSASCLIMTTEILRNMLYRGSEIMREVGWVIFDEIHYMRDKERGVVWEETIILLPKNTHYVFLSATIPNAMQFSEWICYLHKQPCNVIHTDYRPTPLHHYLYPVGGDGIHLVVDETGTFREEGFNMAVSMLSSSGQGGAGGAGGGRRNNMRQGQGQRKGEDSPCHKVIKMAMEHDLAPVIVFSFSKKDCEQYALQLSKMDFNTAEDKQLVEEVFVNAIDVLSKEDQKLPQVVNLLPLLKRGIGIHHGGLLPLLKETIEILFSEGLIKVLFATETFAMGLNMPARTVLFTNVRKYDGKTYRWITSGEYIQMSGRAGRRGLDDKGVSIVMVDEKISPSVGRALFKGAADPINSAFHLTYNMVLNLMRVEEINPEYMMERSFFQFQNYSTIPAICRKLQEAEDEYETLEVPREEEISSYHDLRKQLETFATEFRGFITRPKYIVPFLQPGRLLHIKQGDMDFQWGAVVNFQRKENPRENPVNSTPVYVIDVLLHVAGSCAEGTAMQIKPPAKGETGEMKVIPVSLNVVQKISQVRLYLSNDLRPMDNRMKVLKSIEEVRRRFPDGVPLLDPVQDMKIKDRSFDELVRNIKKFEDRMQSHPLHSDPETKTLFELYEKKVKLHQNVTTAKAELRKAKSLLQMDELKCRKRVLRRLGYASADDVIEIKGRVACELTSGDELLLTEMIFNGMFISLDVPRAVALLSCVVCDERSNEVPKLSEELSGALKMMQDIARQIAKVSKESKLEIDEDEYVDQFKPYLMDVVHEWCKGATFSKLCEMTDIFEGGIIRCMRRLEELLRQMSLAAKVIGNKELEEKFSEGVKLIKRDIVFAASLYL</sequence>
<evidence type="ECO:0000259" key="8">
    <source>
        <dbReference type="PROSITE" id="PS51192"/>
    </source>
</evidence>
<keyword evidence="4" id="KW-0347">Helicase</keyword>
<dbReference type="PANTHER" id="PTHR12131:SF7">
    <property type="entry name" value="EXOSOME RNA HELICASE MTR4"/>
    <property type="match status" value="1"/>
</dbReference>
<dbReference type="PANTHER" id="PTHR12131">
    <property type="entry name" value="ATP-DEPENDENT RNA AND DNA HELICASE"/>
    <property type="match status" value="1"/>
</dbReference>
<evidence type="ECO:0000259" key="9">
    <source>
        <dbReference type="PROSITE" id="PS51194"/>
    </source>
</evidence>
<dbReference type="Proteomes" id="UP001642540">
    <property type="component" value="Unassembled WGS sequence"/>
</dbReference>
<feature type="region of interest" description="Disordered" evidence="7">
    <location>
        <begin position="16"/>
        <end position="172"/>
    </location>
</feature>
<keyword evidence="6" id="KW-0539">Nucleus</keyword>
<feature type="compositionally biased region" description="Basic and acidic residues" evidence="7">
    <location>
        <begin position="104"/>
        <end position="116"/>
    </location>
</feature>
<proteinExistence type="predicted"/>
<dbReference type="InterPro" id="IPR014001">
    <property type="entry name" value="Helicase_ATP-bd"/>
</dbReference>
<gene>
    <name evidence="10" type="ORF">ODALV1_LOCUS31401</name>
</gene>
<keyword evidence="11" id="KW-1185">Reference proteome</keyword>
<dbReference type="Gene3D" id="1.10.3380.30">
    <property type="match status" value="2"/>
</dbReference>
<dbReference type="CDD" id="cd18795">
    <property type="entry name" value="SF2_C_Ski2"/>
    <property type="match status" value="1"/>
</dbReference>
<dbReference type="Pfam" id="PF08148">
    <property type="entry name" value="DSHCT"/>
    <property type="match status" value="1"/>
</dbReference>
<evidence type="ECO:0000313" key="11">
    <source>
        <dbReference type="Proteomes" id="UP001642540"/>
    </source>
</evidence>
<keyword evidence="3" id="KW-0378">Hydrolase</keyword>
<protein>
    <recommendedName>
        <fullName evidence="12">Superkiller viralicidic activity 2-like 2</fullName>
    </recommendedName>
</protein>
<evidence type="ECO:0000256" key="3">
    <source>
        <dbReference type="ARBA" id="ARBA00022801"/>
    </source>
</evidence>
<dbReference type="InterPro" id="IPR025696">
    <property type="entry name" value="Beta-barrel_MTR4"/>
</dbReference>
<evidence type="ECO:0000256" key="7">
    <source>
        <dbReference type="SAM" id="MobiDB-lite"/>
    </source>
</evidence>
<keyword evidence="2" id="KW-0547">Nucleotide-binding</keyword>
<comment type="subcellular location">
    <subcellularLocation>
        <location evidence="1">Nucleus</location>
    </subcellularLocation>
</comment>
<dbReference type="SUPFAM" id="SSF52540">
    <property type="entry name" value="P-loop containing nucleoside triphosphate hydrolases"/>
    <property type="match status" value="1"/>
</dbReference>
<feature type="domain" description="Helicase C-terminal" evidence="9">
    <location>
        <begin position="501"/>
        <end position="673"/>
    </location>
</feature>
<dbReference type="InterPro" id="IPR050699">
    <property type="entry name" value="RNA-DNA_Helicase"/>
</dbReference>
<dbReference type="Gene3D" id="2.40.30.300">
    <property type="match status" value="1"/>
</dbReference>
<dbReference type="InterPro" id="IPR016438">
    <property type="entry name" value="SKI2-like"/>
</dbReference>
<dbReference type="Pfam" id="PF00270">
    <property type="entry name" value="DEAD"/>
    <property type="match status" value="1"/>
</dbReference>
<feature type="region of interest" description="Disordered" evidence="7">
    <location>
        <begin position="441"/>
        <end position="468"/>
    </location>
</feature>
<evidence type="ECO:0000256" key="6">
    <source>
        <dbReference type="ARBA" id="ARBA00023242"/>
    </source>
</evidence>
<dbReference type="SMART" id="SM00487">
    <property type="entry name" value="DEXDc"/>
    <property type="match status" value="1"/>
</dbReference>
<dbReference type="SMART" id="SM01142">
    <property type="entry name" value="DSHCT"/>
    <property type="match status" value="1"/>
</dbReference>
<evidence type="ECO:0000256" key="5">
    <source>
        <dbReference type="ARBA" id="ARBA00022840"/>
    </source>
</evidence>
<dbReference type="InterPro" id="IPR027417">
    <property type="entry name" value="P-loop_NTPase"/>
</dbReference>
<evidence type="ECO:0000256" key="4">
    <source>
        <dbReference type="ARBA" id="ARBA00022806"/>
    </source>
</evidence>
<dbReference type="PROSITE" id="PS51194">
    <property type="entry name" value="HELICASE_CTER"/>
    <property type="match status" value="1"/>
</dbReference>
<feature type="compositionally biased region" description="Basic and acidic residues" evidence="7">
    <location>
        <begin position="24"/>
        <end position="34"/>
    </location>
</feature>
<dbReference type="CDD" id="cd13154">
    <property type="entry name" value="KOW_Mtr4"/>
    <property type="match status" value="1"/>
</dbReference>
<dbReference type="PIRSF" id="PIRSF005198">
    <property type="entry name" value="Antiviral_helicase_SKI2"/>
    <property type="match status" value="1"/>
</dbReference>
<evidence type="ECO:0000256" key="2">
    <source>
        <dbReference type="ARBA" id="ARBA00022741"/>
    </source>
</evidence>
<feature type="compositionally biased region" description="Acidic residues" evidence="7">
    <location>
        <begin position="125"/>
        <end position="137"/>
    </location>
</feature>
<dbReference type="InterPro" id="IPR011545">
    <property type="entry name" value="DEAD/DEAH_box_helicase_dom"/>
</dbReference>
<feature type="compositionally biased region" description="Gly residues" evidence="7">
    <location>
        <begin position="441"/>
        <end position="452"/>
    </location>
</feature>
<dbReference type="Pfam" id="PF13234">
    <property type="entry name" value="MTR4_beta-barrel"/>
    <property type="match status" value="1"/>
</dbReference>
<comment type="caution">
    <text evidence="10">The sequence shown here is derived from an EMBL/GenBank/DDBJ whole genome shotgun (WGS) entry which is preliminary data.</text>
</comment>
<dbReference type="EMBL" id="CAXLJM020000170">
    <property type="protein sequence ID" value="CAL8148366.1"/>
    <property type="molecule type" value="Genomic_DNA"/>
</dbReference>
<evidence type="ECO:0000256" key="1">
    <source>
        <dbReference type="ARBA" id="ARBA00004123"/>
    </source>
</evidence>
<organism evidence="10 11">
    <name type="scientific">Orchesella dallaii</name>
    <dbReference type="NCBI Taxonomy" id="48710"/>
    <lineage>
        <taxon>Eukaryota</taxon>
        <taxon>Metazoa</taxon>
        <taxon>Ecdysozoa</taxon>
        <taxon>Arthropoda</taxon>
        <taxon>Hexapoda</taxon>
        <taxon>Collembola</taxon>
        <taxon>Entomobryomorpha</taxon>
        <taxon>Entomobryoidea</taxon>
        <taxon>Orchesellidae</taxon>
        <taxon>Orchesellinae</taxon>
        <taxon>Orchesella</taxon>
    </lineage>
</organism>
<dbReference type="PROSITE" id="PS51192">
    <property type="entry name" value="HELICASE_ATP_BIND_1"/>
    <property type="match status" value="1"/>
</dbReference>
<dbReference type="CDD" id="cd18024">
    <property type="entry name" value="DEXHc_Mtr4-like"/>
    <property type="match status" value="1"/>
</dbReference>